<dbReference type="Proteomes" id="UP000606600">
    <property type="component" value="Unassembled WGS sequence"/>
</dbReference>
<organism evidence="1 2">
    <name type="scientific">Mucilaginibacter pankratovii</name>
    <dbReference type="NCBI Taxonomy" id="2772110"/>
    <lineage>
        <taxon>Bacteria</taxon>
        <taxon>Pseudomonadati</taxon>
        <taxon>Bacteroidota</taxon>
        <taxon>Sphingobacteriia</taxon>
        <taxon>Sphingobacteriales</taxon>
        <taxon>Sphingobacteriaceae</taxon>
        <taxon>Mucilaginibacter</taxon>
    </lineage>
</organism>
<dbReference type="RefSeq" id="WP_191189943.1">
    <property type="nucleotide sequence ID" value="NZ_JACWMY010000008.1"/>
</dbReference>
<name>A0ABR7WSK9_9SPHI</name>
<dbReference type="Gene3D" id="3.30.160.250">
    <property type="match status" value="1"/>
</dbReference>
<reference evidence="1 2" key="1">
    <citation type="submission" date="2020-09" db="EMBL/GenBank/DDBJ databases">
        <title>Novel species of Mucilaginibacter isolated from a glacier on the Tibetan Plateau.</title>
        <authorList>
            <person name="Liu Q."/>
            <person name="Xin Y.-H."/>
        </authorList>
    </citation>
    <scope>NUCLEOTIDE SEQUENCE [LARGE SCALE GENOMIC DNA]</scope>
    <source>
        <strain evidence="1 2">ZT4R22</strain>
    </source>
</reference>
<comment type="caution">
    <text evidence="1">The sequence shown here is derived from an EMBL/GenBank/DDBJ whole genome shotgun (WGS) entry which is preliminary data.</text>
</comment>
<evidence type="ECO:0000313" key="1">
    <source>
        <dbReference type="EMBL" id="MBD1365280.1"/>
    </source>
</evidence>
<evidence type="ECO:0000313" key="2">
    <source>
        <dbReference type="Proteomes" id="UP000606600"/>
    </source>
</evidence>
<keyword evidence="2" id="KW-1185">Reference proteome</keyword>
<sequence length="58" mass="6546">MPIPPIDFIVNNGYTARAIDYSIFTQANTLEELELNIAEAITCHFDGPIFPKFKLIFA</sequence>
<accession>A0ABR7WSK9</accession>
<proteinExistence type="predicted"/>
<dbReference type="EMBL" id="JACWMY010000008">
    <property type="protein sequence ID" value="MBD1365280.1"/>
    <property type="molecule type" value="Genomic_DNA"/>
</dbReference>
<protein>
    <submittedName>
        <fullName evidence="1">2-oxoisovalerate dehydrogenase</fullName>
    </submittedName>
</protein>
<gene>
    <name evidence="1" type="ORF">IDJ77_15800</name>
</gene>